<organism evidence="1 2">
    <name type="scientific">Synaphobranchus kaupii</name>
    <name type="common">Kaup's arrowtooth eel</name>
    <dbReference type="NCBI Taxonomy" id="118154"/>
    <lineage>
        <taxon>Eukaryota</taxon>
        <taxon>Metazoa</taxon>
        <taxon>Chordata</taxon>
        <taxon>Craniata</taxon>
        <taxon>Vertebrata</taxon>
        <taxon>Euteleostomi</taxon>
        <taxon>Actinopterygii</taxon>
        <taxon>Neopterygii</taxon>
        <taxon>Teleostei</taxon>
        <taxon>Anguilliformes</taxon>
        <taxon>Synaphobranchidae</taxon>
        <taxon>Synaphobranchus</taxon>
    </lineage>
</organism>
<keyword evidence="2" id="KW-1185">Reference proteome</keyword>
<gene>
    <name evidence="1" type="ORF">SKAU_G00335960</name>
</gene>
<proteinExistence type="predicted"/>
<dbReference type="AlphaFoldDB" id="A0A9Q1EM80"/>
<accession>A0A9Q1EM80</accession>
<dbReference type="EMBL" id="JAINUF010000015">
    <property type="protein sequence ID" value="KAJ8341305.1"/>
    <property type="molecule type" value="Genomic_DNA"/>
</dbReference>
<evidence type="ECO:0000313" key="1">
    <source>
        <dbReference type="EMBL" id="KAJ8341305.1"/>
    </source>
</evidence>
<comment type="caution">
    <text evidence="1">The sequence shown here is derived from an EMBL/GenBank/DDBJ whole genome shotgun (WGS) entry which is preliminary data.</text>
</comment>
<sequence length="83" mass="8658">MYPTQDTRTKGFPISVRALEGLPGDRSRLATCPPPRRILGFQDVMVFGSAAHQRAAAAAPGAPRGADGASLIAGNRTATKLLL</sequence>
<name>A0A9Q1EM80_SYNKA</name>
<dbReference type="Proteomes" id="UP001152622">
    <property type="component" value="Chromosome 15"/>
</dbReference>
<protein>
    <submittedName>
        <fullName evidence="1">Uncharacterized protein</fullName>
    </submittedName>
</protein>
<evidence type="ECO:0000313" key="2">
    <source>
        <dbReference type="Proteomes" id="UP001152622"/>
    </source>
</evidence>
<reference evidence="1" key="1">
    <citation type="journal article" date="2023" name="Science">
        <title>Genome structures resolve the early diversification of teleost fishes.</title>
        <authorList>
            <person name="Parey E."/>
            <person name="Louis A."/>
            <person name="Montfort J."/>
            <person name="Bouchez O."/>
            <person name="Roques C."/>
            <person name="Iampietro C."/>
            <person name="Lluch J."/>
            <person name="Castinel A."/>
            <person name="Donnadieu C."/>
            <person name="Desvignes T."/>
            <person name="Floi Bucao C."/>
            <person name="Jouanno E."/>
            <person name="Wen M."/>
            <person name="Mejri S."/>
            <person name="Dirks R."/>
            <person name="Jansen H."/>
            <person name="Henkel C."/>
            <person name="Chen W.J."/>
            <person name="Zahm M."/>
            <person name="Cabau C."/>
            <person name="Klopp C."/>
            <person name="Thompson A.W."/>
            <person name="Robinson-Rechavi M."/>
            <person name="Braasch I."/>
            <person name="Lecointre G."/>
            <person name="Bobe J."/>
            <person name="Postlethwait J.H."/>
            <person name="Berthelot C."/>
            <person name="Roest Crollius H."/>
            <person name="Guiguen Y."/>
        </authorList>
    </citation>
    <scope>NUCLEOTIDE SEQUENCE</scope>
    <source>
        <strain evidence="1">WJC10195</strain>
    </source>
</reference>